<dbReference type="AlphaFoldDB" id="A0AAW2BF06"/>
<feature type="domain" description="DUF4283" evidence="2">
    <location>
        <begin position="35"/>
        <end position="115"/>
    </location>
</feature>
<evidence type="ECO:0000256" key="1">
    <source>
        <dbReference type="SAM" id="MobiDB-lite"/>
    </source>
</evidence>
<name>A0AAW2BF06_9ROSI</name>
<dbReference type="InterPro" id="IPR040256">
    <property type="entry name" value="At4g02000-like"/>
</dbReference>
<protein>
    <recommendedName>
        <fullName evidence="2">DUF4283 domain-containing protein</fullName>
    </recommendedName>
</protein>
<dbReference type="InterPro" id="IPR025558">
    <property type="entry name" value="DUF4283"/>
</dbReference>
<dbReference type="PANTHER" id="PTHR31286">
    <property type="entry name" value="GLYCINE-RICH CELL WALL STRUCTURAL PROTEIN 1.8-LIKE"/>
    <property type="match status" value="1"/>
</dbReference>
<accession>A0AAW2BF06</accession>
<sequence length="440" mass="48839">MDEEVVSDEEVENIREGLAAVKFSREFKWQIRTPWSIALIVKVYGRTVGFNFIYNRLLALWKPTGRLDCVGLGHGFFLTRFSLREDYENILKRGPWFIGEHFLSIRPWELDFRPATASVTSVAVWVRLNELPIECYNSEALLQIGKSIGNVLRVDTHTATKARGSAMRVSKSYASLVEESTIERSLVHTPYYLARLLRRRERWSTALWVINHALSMLLSRQETWRGPAATCMRVCMIRSRKANGMKNTENRTWATSGNVKALDGPVREAKRKHSPQKVLTEAQVAHTQNQSPDITFGPIANTGLVLSGSAKQKTPSVSDKGKRVASRTKVSKDFSSNTSQTPSSQAQEGFLILPRPCAQSTWDGKPIKGNDGGSKPRSAAEVQLSSLPWLVMGFKFGESSSGSSGGGISRVSSKPNTSDGVVQPKTSESMDKCVSLDRGE</sequence>
<reference evidence="3 4" key="1">
    <citation type="submission" date="2024-01" db="EMBL/GenBank/DDBJ databases">
        <title>A telomere-to-telomere, gap-free genome of sweet tea (Lithocarpus litseifolius).</title>
        <authorList>
            <person name="Zhou J."/>
        </authorList>
    </citation>
    <scope>NUCLEOTIDE SEQUENCE [LARGE SCALE GENOMIC DNA]</scope>
    <source>
        <strain evidence="3">Zhou-2022a</strain>
        <tissue evidence="3">Leaf</tissue>
    </source>
</reference>
<keyword evidence="4" id="KW-1185">Reference proteome</keyword>
<evidence type="ECO:0000313" key="4">
    <source>
        <dbReference type="Proteomes" id="UP001459277"/>
    </source>
</evidence>
<feature type="compositionally biased region" description="Basic and acidic residues" evidence="1">
    <location>
        <begin position="428"/>
        <end position="440"/>
    </location>
</feature>
<feature type="compositionally biased region" description="Polar residues" evidence="1">
    <location>
        <begin position="333"/>
        <end position="347"/>
    </location>
</feature>
<evidence type="ECO:0000313" key="3">
    <source>
        <dbReference type="EMBL" id="KAK9984571.1"/>
    </source>
</evidence>
<dbReference type="Pfam" id="PF14111">
    <property type="entry name" value="DUF4283"/>
    <property type="match status" value="1"/>
</dbReference>
<feature type="compositionally biased region" description="Polar residues" evidence="1">
    <location>
        <begin position="414"/>
        <end position="427"/>
    </location>
</feature>
<evidence type="ECO:0000259" key="2">
    <source>
        <dbReference type="Pfam" id="PF14111"/>
    </source>
</evidence>
<dbReference type="Proteomes" id="UP001459277">
    <property type="component" value="Unassembled WGS sequence"/>
</dbReference>
<feature type="region of interest" description="Disordered" evidence="1">
    <location>
        <begin position="399"/>
        <end position="440"/>
    </location>
</feature>
<gene>
    <name evidence="3" type="ORF">SO802_034096</name>
</gene>
<dbReference type="EMBL" id="JAZDWU010000012">
    <property type="protein sequence ID" value="KAK9984571.1"/>
    <property type="molecule type" value="Genomic_DNA"/>
</dbReference>
<proteinExistence type="predicted"/>
<organism evidence="3 4">
    <name type="scientific">Lithocarpus litseifolius</name>
    <dbReference type="NCBI Taxonomy" id="425828"/>
    <lineage>
        <taxon>Eukaryota</taxon>
        <taxon>Viridiplantae</taxon>
        <taxon>Streptophyta</taxon>
        <taxon>Embryophyta</taxon>
        <taxon>Tracheophyta</taxon>
        <taxon>Spermatophyta</taxon>
        <taxon>Magnoliopsida</taxon>
        <taxon>eudicotyledons</taxon>
        <taxon>Gunneridae</taxon>
        <taxon>Pentapetalae</taxon>
        <taxon>rosids</taxon>
        <taxon>fabids</taxon>
        <taxon>Fagales</taxon>
        <taxon>Fagaceae</taxon>
        <taxon>Lithocarpus</taxon>
    </lineage>
</organism>
<dbReference type="PANTHER" id="PTHR31286:SF99">
    <property type="entry name" value="DUF4283 DOMAIN-CONTAINING PROTEIN"/>
    <property type="match status" value="1"/>
</dbReference>
<feature type="region of interest" description="Disordered" evidence="1">
    <location>
        <begin position="309"/>
        <end position="380"/>
    </location>
</feature>
<comment type="caution">
    <text evidence="3">The sequence shown here is derived from an EMBL/GenBank/DDBJ whole genome shotgun (WGS) entry which is preliminary data.</text>
</comment>